<dbReference type="STRING" id="1120920.SAMN03080599_00520"/>
<dbReference type="OrthoDB" id="9812056at2"/>
<feature type="transmembrane region" description="Helical" evidence="2">
    <location>
        <begin position="27"/>
        <end position="45"/>
    </location>
</feature>
<keyword evidence="1" id="KW-1003">Cell membrane</keyword>
<evidence type="ECO:0000313" key="3">
    <source>
        <dbReference type="EMBL" id="SCZ77014.1"/>
    </source>
</evidence>
<dbReference type="Pfam" id="PF06947">
    <property type="entry name" value="DUF1290"/>
    <property type="match status" value="1"/>
</dbReference>
<dbReference type="RefSeq" id="WP_092589324.1">
    <property type="nucleotide sequence ID" value="NZ_FMWL01000002.1"/>
</dbReference>
<evidence type="ECO:0000313" key="4">
    <source>
        <dbReference type="Proteomes" id="UP000199208"/>
    </source>
</evidence>
<gene>
    <name evidence="3" type="ORF">SAMN03080599_00520</name>
</gene>
<organism evidence="3 4">
    <name type="scientific">Acidaminobacter hydrogenoformans DSM 2784</name>
    <dbReference type="NCBI Taxonomy" id="1120920"/>
    <lineage>
        <taxon>Bacteria</taxon>
        <taxon>Bacillati</taxon>
        <taxon>Bacillota</taxon>
        <taxon>Clostridia</taxon>
        <taxon>Peptostreptococcales</taxon>
        <taxon>Acidaminobacteraceae</taxon>
        <taxon>Acidaminobacter</taxon>
    </lineage>
</organism>
<sequence>MIIAVIGILIGLGIGYLIPLSITTSFSIYFSVAILAAIDSVFGAIRTSREGTFDMVIFISGFFTNAILAAFLAYIGDNLGVPIYYAAVFAFGVRLFNNLAIIRRDIITSYRQKMTKNT</sequence>
<dbReference type="InterPro" id="IPR009709">
    <property type="entry name" value="DUF1290"/>
</dbReference>
<name>A0A1G5RSH4_9FIRM</name>
<keyword evidence="2" id="KW-1133">Transmembrane helix</keyword>
<feature type="transmembrane region" description="Helical" evidence="2">
    <location>
        <begin position="82"/>
        <end position="102"/>
    </location>
</feature>
<dbReference type="AlphaFoldDB" id="A0A1G5RSH4"/>
<dbReference type="PIRSF" id="PIRSF018579">
    <property type="entry name" value="Sbp"/>
    <property type="match status" value="1"/>
</dbReference>
<keyword evidence="1 2" id="KW-0812">Transmembrane</keyword>
<keyword evidence="4" id="KW-1185">Reference proteome</keyword>
<evidence type="ECO:0000256" key="2">
    <source>
        <dbReference type="SAM" id="Phobius"/>
    </source>
</evidence>
<accession>A0A1G5RSH4</accession>
<dbReference type="EMBL" id="FMWL01000002">
    <property type="protein sequence ID" value="SCZ77014.1"/>
    <property type="molecule type" value="Genomic_DNA"/>
</dbReference>
<reference evidence="3 4" key="1">
    <citation type="submission" date="2016-10" db="EMBL/GenBank/DDBJ databases">
        <authorList>
            <person name="de Groot N.N."/>
        </authorList>
    </citation>
    <scope>NUCLEOTIDE SEQUENCE [LARGE SCALE GENOMIC DNA]</scope>
    <source>
        <strain evidence="3 4">DSM 2784</strain>
    </source>
</reference>
<dbReference type="Proteomes" id="UP000199208">
    <property type="component" value="Unassembled WGS sequence"/>
</dbReference>
<protein>
    <submittedName>
        <fullName evidence="3">Small basic protein</fullName>
    </submittedName>
</protein>
<keyword evidence="1 2" id="KW-0472">Membrane</keyword>
<proteinExistence type="inferred from homology"/>
<feature type="transmembrane region" description="Helical" evidence="2">
    <location>
        <begin position="57"/>
        <end position="76"/>
    </location>
</feature>
<comment type="subcellular location">
    <subcellularLocation>
        <location evidence="1">Cell membrane</location>
        <topology evidence="1">Multi-pass membrane protein</topology>
    </subcellularLocation>
</comment>
<dbReference type="GO" id="GO:0005886">
    <property type="term" value="C:plasma membrane"/>
    <property type="evidence" value="ECO:0007669"/>
    <property type="project" value="UniProtKB-SubCell"/>
</dbReference>
<evidence type="ECO:0000256" key="1">
    <source>
        <dbReference type="PIRNR" id="PIRNR018579"/>
    </source>
</evidence>
<comment type="similarity">
    <text evidence="1">Belongs to the sbp family.</text>
</comment>